<sequence>MLYLRKDPLPRTHLQGFHFLIQFKSLEEGLHPSNYNQPEHQERLINGESELVRITSAEVVQNVYDWPPLKTTPIEREIGVSVTSKQLNWKSEFRFVPRN</sequence>
<keyword evidence="2" id="KW-1185">Reference proteome</keyword>
<dbReference type="AlphaFoldDB" id="A0AAV4SQP2"/>
<comment type="caution">
    <text evidence="1">The sequence shown here is derived from an EMBL/GenBank/DDBJ whole genome shotgun (WGS) entry which is preliminary data.</text>
</comment>
<dbReference type="Proteomes" id="UP001054837">
    <property type="component" value="Unassembled WGS sequence"/>
</dbReference>
<evidence type="ECO:0000313" key="2">
    <source>
        <dbReference type="Proteomes" id="UP001054837"/>
    </source>
</evidence>
<proteinExistence type="predicted"/>
<accession>A0AAV4SQP2</accession>
<organism evidence="1 2">
    <name type="scientific">Caerostris darwini</name>
    <dbReference type="NCBI Taxonomy" id="1538125"/>
    <lineage>
        <taxon>Eukaryota</taxon>
        <taxon>Metazoa</taxon>
        <taxon>Ecdysozoa</taxon>
        <taxon>Arthropoda</taxon>
        <taxon>Chelicerata</taxon>
        <taxon>Arachnida</taxon>
        <taxon>Araneae</taxon>
        <taxon>Araneomorphae</taxon>
        <taxon>Entelegynae</taxon>
        <taxon>Araneoidea</taxon>
        <taxon>Araneidae</taxon>
        <taxon>Caerostris</taxon>
    </lineage>
</organism>
<reference evidence="1 2" key="1">
    <citation type="submission" date="2021-06" db="EMBL/GenBank/DDBJ databases">
        <title>Caerostris darwini draft genome.</title>
        <authorList>
            <person name="Kono N."/>
            <person name="Arakawa K."/>
        </authorList>
    </citation>
    <scope>NUCLEOTIDE SEQUENCE [LARGE SCALE GENOMIC DNA]</scope>
</reference>
<gene>
    <name evidence="1" type="ORF">CDAR_205011</name>
</gene>
<dbReference type="EMBL" id="BPLQ01008352">
    <property type="protein sequence ID" value="GIY36728.1"/>
    <property type="molecule type" value="Genomic_DNA"/>
</dbReference>
<name>A0AAV4SQP2_9ARAC</name>
<evidence type="ECO:0000313" key="1">
    <source>
        <dbReference type="EMBL" id="GIY36728.1"/>
    </source>
</evidence>
<protein>
    <submittedName>
        <fullName evidence="1">Uncharacterized protein</fullName>
    </submittedName>
</protein>